<dbReference type="GO" id="GO:0006094">
    <property type="term" value="P:gluconeogenesis"/>
    <property type="evidence" value="ECO:0007669"/>
    <property type="project" value="UniProtKB-UniPathway"/>
</dbReference>
<gene>
    <name evidence="5" type="ORF">XA68_17025</name>
</gene>
<evidence type="ECO:0000313" key="6">
    <source>
        <dbReference type="Proteomes" id="UP000037136"/>
    </source>
</evidence>
<reference evidence="5 6" key="1">
    <citation type="journal article" date="2015" name="BMC Genomics">
        <title>Gene expression during zombie ant biting behavior reflects the complexity underlying fungal parasitic behavioral manipulation.</title>
        <authorList>
            <person name="de Bekker C."/>
            <person name="Ohm R.A."/>
            <person name="Loreto R.G."/>
            <person name="Sebastian A."/>
            <person name="Albert I."/>
            <person name="Merrow M."/>
            <person name="Brachmann A."/>
            <person name="Hughes D.P."/>
        </authorList>
    </citation>
    <scope>NUCLEOTIDE SEQUENCE [LARGE SCALE GENOMIC DNA]</scope>
    <source>
        <strain evidence="5 6">SC16a</strain>
    </source>
</reference>
<evidence type="ECO:0000256" key="4">
    <source>
        <dbReference type="RuleBase" id="RU363013"/>
    </source>
</evidence>
<keyword evidence="4" id="KW-0312">Gluconeogenesis</keyword>
<dbReference type="UniPathway" id="UPA00138"/>
<dbReference type="GO" id="GO:0004807">
    <property type="term" value="F:triose-phosphate isomerase activity"/>
    <property type="evidence" value="ECO:0007669"/>
    <property type="project" value="UniProtKB-EC"/>
</dbReference>
<dbReference type="CDD" id="cd00311">
    <property type="entry name" value="TIM"/>
    <property type="match status" value="1"/>
</dbReference>
<evidence type="ECO:0000256" key="1">
    <source>
        <dbReference type="ARBA" id="ARBA00007422"/>
    </source>
</evidence>
<dbReference type="SUPFAM" id="SSF51351">
    <property type="entry name" value="Triosephosphate isomerase (TIM)"/>
    <property type="match status" value="1"/>
</dbReference>
<protein>
    <recommendedName>
        <fullName evidence="4">Triosephosphate isomerase</fullName>
        <ecNumber evidence="4">5.3.1.1</ecNumber>
    </recommendedName>
</protein>
<comment type="subunit">
    <text evidence="2">Homodimer.</text>
</comment>
<dbReference type="GO" id="GO:0046166">
    <property type="term" value="P:glyceraldehyde-3-phosphate biosynthetic process"/>
    <property type="evidence" value="ECO:0007669"/>
    <property type="project" value="TreeGrafter"/>
</dbReference>
<dbReference type="OrthoDB" id="6715177at2759"/>
<dbReference type="GO" id="GO:0019563">
    <property type="term" value="P:glycerol catabolic process"/>
    <property type="evidence" value="ECO:0007669"/>
    <property type="project" value="TreeGrafter"/>
</dbReference>
<sequence>MSATTWPRRRMVGLSTKMYFSLSRTRDFVNRLLELLSDERAEQLSEMDMFVIPDFVSLAETSARLGAARPKPVWTGAQDCGWEDQGAFTGEVSAGVLREAGVKIVIVGHAERRSIMGEDDAMVASKAAAVCRNRMVPLVCIGERTVEAGIDGAVAECRLQVEAVVAVLPADADLVLAYEPVWAIGADRPAGDEHIMAVVDGIRQLDCLCRRRQGSVRVLYGGSAGPGLFARLSGSLDGLFVGRFGHDPEQFVRTIREVASA</sequence>
<comment type="catalytic activity">
    <reaction evidence="4">
        <text>D-glyceraldehyde 3-phosphate = dihydroxyacetone phosphate</text>
        <dbReference type="Rhea" id="RHEA:18585"/>
        <dbReference type="ChEBI" id="CHEBI:57642"/>
        <dbReference type="ChEBI" id="CHEBI:59776"/>
        <dbReference type="EC" id="5.3.1.1"/>
    </reaction>
</comment>
<comment type="similarity">
    <text evidence="1 4">Belongs to the triosephosphate isomerase family.</text>
</comment>
<dbReference type="InterPro" id="IPR000652">
    <property type="entry name" value="Triosephosphate_isomerase"/>
</dbReference>
<dbReference type="InterPro" id="IPR013785">
    <property type="entry name" value="Aldolase_TIM"/>
</dbReference>
<dbReference type="PROSITE" id="PS51440">
    <property type="entry name" value="TIM_2"/>
    <property type="match status" value="1"/>
</dbReference>
<comment type="caution">
    <text evidence="5">The sequence shown here is derived from an EMBL/GenBank/DDBJ whole genome shotgun (WGS) entry which is preliminary data.</text>
</comment>
<dbReference type="PANTHER" id="PTHR21139">
    <property type="entry name" value="TRIOSEPHOSPHATE ISOMERASE"/>
    <property type="match status" value="1"/>
</dbReference>
<dbReference type="EC" id="5.3.1.1" evidence="4"/>
<accession>A0A2A9P4M2</accession>
<dbReference type="InterPro" id="IPR035990">
    <property type="entry name" value="TIM_sf"/>
</dbReference>
<comment type="pathway">
    <text evidence="4">Carbohydrate degradation; glycolysis; D-glyceraldehyde 3-phosphate from glycerone phosphate: step 1/1.</text>
</comment>
<reference evidence="5 6" key="2">
    <citation type="journal article" date="2017" name="Sci. Rep.">
        <title>Ant-infecting Ophiocordyceps genomes reveal a high diversity of potential behavioral manipulation genes and a possible major role for enterotoxins.</title>
        <authorList>
            <person name="de Bekker C."/>
            <person name="Ohm R.A."/>
            <person name="Evans H.C."/>
            <person name="Brachmann A."/>
            <person name="Hughes D.P."/>
        </authorList>
    </citation>
    <scope>NUCLEOTIDE SEQUENCE [LARGE SCALE GENOMIC DNA]</scope>
    <source>
        <strain evidence="5 6">SC16a</strain>
    </source>
</reference>
<evidence type="ECO:0000256" key="2">
    <source>
        <dbReference type="ARBA" id="ARBA00011738"/>
    </source>
</evidence>
<keyword evidence="4" id="KW-0324">Glycolysis</keyword>
<proteinExistence type="inferred from homology"/>
<evidence type="ECO:0000313" key="5">
    <source>
        <dbReference type="EMBL" id="PFH56124.1"/>
    </source>
</evidence>
<dbReference type="AlphaFoldDB" id="A0A2A9P4M2"/>
<dbReference type="STRING" id="268505.A0A2A9P4M2"/>
<keyword evidence="6" id="KW-1185">Reference proteome</keyword>
<dbReference type="GO" id="GO:0006096">
    <property type="term" value="P:glycolytic process"/>
    <property type="evidence" value="ECO:0007669"/>
    <property type="project" value="UniProtKB-UniPathway"/>
</dbReference>
<organism evidence="5 6">
    <name type="scientific">Ophiocordyceps unilateralis</name>
    <name type="common">Zombie-ant fungus</name>
    <name type="synonym">Torrubia unilateralis</name>
    <dbReference type="NCBI Taxonomy" id="268505"/>
    <lineage>
        <taxon>Eukaryota</taxon>
        <taxon>Fungi</taxon>
        <taxon>Dikarya</taxon>
        <taxon>Ascomycota</taxon>
        <taxon>Pezizomycotina</taxon>
        <taxon>Sordariomycetes</taxon>
        <taxon>Hypocreomycetidae</taxon>
        <taxon>Hypocreales</taxon>
        <taxon>Ophiocordycipitaceae</taxon>
        <taxon>Ophiocordyceps</taxon>
    </lineage>
</organism>
<comment type="pathway">
    <text evidence="4">Carbohydrate biosynthesis; gluconeogenesis.</text>
</comment>
<dbReference type="Proteomes" id="UP000037136">
    <property type="component" value="Unassembled WGS sequence"/>
</dbReference>
<dbReference type="UniPathway" id="UPA00109">
    <property type="reaction ID" value="UER00189"/>
</dbReference>
<dbReference type="Pfam" id="PF00121">
    <property type="entry name" value="TIM"/>
    <property type="match status" value="1"/>
</dbReference>
<name>A0A2A9P4M2_OPHUN</name>
<keyword evidence="3 4" id="KW-0413">Isomerase</keyword>
<dbReference type="PANTHER" id="PTHR21139:SF2">
    <property type="entry name" value="TRIOSEPHOSPHATE ISOMERASE"/>
    <property type="match status" value="1"/>
</dbReference>
<evidence type="ECO:0000256" key="3">
    <source>
        <dbReference type="ARBA" id="ARBA00023235"/>
    </source>
</evidence>
<dbReference type="EMBL" id="LAZP02000656">
    <property type="protein sequence ID" value="PFH56124.1"/>
    <property type="molecule type" value="Genomic_DNA"/>
</dbReference>
<dbReference type="GO" id="GO:0005829">
    <property type="term" value="C:cytosol"/>
    <property type="evidence" value="ECO:0007669"/>
    <property type="project" value="TreeGrafter"/>
</dbReference>
<dbReference type="Gene3D" id="3.20.20.70">
    <property type="entry name" value="Aldolase class I"/>
    <property type="match status" value="1"/>
</dbReference>